<dbReference type="EMBL" id="JARKIK010000005">
    <property type="protein sequence ID" value="KAK8751818.1"/>
    <property type="molecule type" value="Genomic_DNA"/>
</dbReference>
<reference evidence="10 11" key="1">
    <citation type="journal article" date="2024" name="BMC Genomics">
        <title>Genome assembly of redclaw crayfish (Cherax quadricarinatus) provides insights into its immune adaptation and hypoxia tolerance.</title>
        <authorList>
            <person name="Liu Z."/>
            <person name="Zheng J."/>
            <person name="Li H."/>
            <person name="Fang K."/>
            <person name="Wang S."/>
            <person name="He J."/>
            <person name="Zhou D."/>
            <person name="Weng S."/>
            <person name="Chi M."/>
            <person name="Gu Z."/>
            <person name="He J."/>
            <person name="Li F."/>
            <person name="Wang M."/>
        </authorList>
    </citation>
    <scope>NUCLEOTIDE SEQUENCE [LARGE SCALE GENOMIC DNA]</scope>
    <source>
        <strain evidence="10">ZL_2023a</strain>
    </source>
</reference>
<dbReference type="InterPro" id="IPR036005">
    <property type="entry name" value="Creatinase/aminopeptidase-like"/>
</dbReference>
<dbReference type="FunFam" id="3.90.230.10:FF:000007">
    <property type="entry name" value="Xaa-Pro aminopeptidase P"/>
    <property type="match status" value="1"/>
</dbReference>
<dbReference type="InterPro" id="IPR029149">
    <property type="entry name" value="Creatin/AminoP/Spt16_N"/>
</dbReference>
<evidence type="ECO:0000313" key="11">
    <source>
        <dbReference type="Proteomes" id="UP001445076"/>
    </source>
</evidence>
<dbReference type="PANTHER" id="PTHR43763">
    <property type="entry name" value="XAA-PRO AMINOPEPTIDASE 1"/>
    <property type="match status" value="1"/>
</dbReference>
<evidence type="ECO:0000256" key="2">
    <source>
        <dbReference type="ARBA" id="ARBA00008766"/>
    </source>
</evidence>
<dbReference type="InterPro" id="IPR000587">
    <property type="entry name" value="Creatinase_N"/>
</dbReference>
<organism evidence="10 11">
    <name type="scientific">Cherax quadricarinatus</name>
    <name type="common">Australian red claw crayfish</name>
    <dbReference type="NCBI Taxonomy" id="27406"/>
    <lineage>
        <taxon>Eukaryota</taxon>
        <taxon>Metazoa</taxon>
        <taxon>Ecdysozoa</taxon>
        <taxon>Arthropoda</taxon>
        <taxon>Crustacea</taxon>
        <taxon>Multicrustacea</taxon>
        <taxon>Malacostraca</taxon>
        <taxon>Eumalacostraca</taxon>
        <taxon>Eucarida</taxon>
        <taxon>Decapoda</taxon>
        <taxon>Pleocyemata</taxon>
        <taxon>Astacidea</taxon>
        <taxon>Parastacoidea</taxon>
        <taxon>Parastacidae</taxon>
        <taxon>Cherax</taxon>
    </lineage>
</organism>
<dbReference type="Pfam" id="PF00557">
    <property type="entry name" value="Peptidase_M24"/>
    <property type="match status" value="1"/>
</dbReference>
<keyword evidence="5" id="KW-0464">Manganese</keyword>
<accession>A0AAW0YJ97</accession>
<evidence type="ECO:0000259" key="8">
    <source>
        <dbReference type="Pfam" id="PF01321"/>
    </source>
</evidence>
<dbReference type="InterPro" id="IPR032416">
    <property type="entry name" value="Peptidase_M24_C"/>
</dbReference>
<dbReference type="GO" id="GO:0046872">
    <property type="term" value="F:metal ion binding"/>
    <property type="evidence" value="ECO:0007669"/>
    <property type="project" value="UniProtKB-KW"/>
</dbReference>
<gene>
    <name evidence="10" type="ORF">OTU49_010436</name>
</gene>
<evidence type="ECO:0000256" key="3">
    <source>
        <dbReference type="ARBA" id="ARBA00022723"/>
    </source>
</evidence>
<comment type="similarity">
    <text evidence="2 6">Belongs to the peptidase M24B family.</text>
</comment>
<dbReference type="InterPro" id="IPR050422">
    <property type="entry name" value="X-Pro_aminopeptidase_P"/>
</dbReference>
<comment type="caution">
    <text evidence="10">The sequence shown here is derived from an EMBL/GenBank/DDBJ whole genome shotgun (WGS) entry which is preliminary data.</text>
</comment>
<keyword evidence="4" id="KW-0378">Hydrolase</keyword>
<evidence type="ECO:0000256" key="6">
    <source>
        <dbReference type="RuleBase" id="RU000590"/>
    </source>
</evidence>
<dbReference type="GO" id="GO:0070006">
    <property type="term" value="F:metalloaminopeptidase activity"/>
    <property type="evidence" value="ECO:0007669"/>
    <property type="project" value="InterPro"/>
</dbReference>
<dbReference type="SUPFAM" id="SSF55920">
    <property type="entry name" value="Creatinase/aminopeptidase"/>
    <property type="match status" value="1"/>
</dbReference>
<dbReference type="InterPro" id="IPR000994">
    <property type="entry name" value="Pept_M24"/>
</dbReference>
<dbReference type="Proteomes" id="UP001445076">
    <property type="component" value="Unassembled WGS sequence"/>
</dbReference>
<dbReference type="Pfam" id="PF16188">
    <property type="entry name" value="Peptidase_M24_C"/>
    <property type="match status" value="1"/>
</dbReference>
<evidence type="ECO:0000259" key="9">
    <source>
        <dbReference type="Pfam" id="PF16188"/>
    </source>
</evidence>
<comment type="cofactor">
    <cofactor evidence="1">
        <name>Mn(2+)</name>
        <dbReference type="ChEBI" id="CHEBI:29035"/>
    </cofactor>
</comment>
<dbReference type="EMBL" id="JARKIK010000005">
    <property type="protein sequence ID" value="KAK8751817.1"/>
    <property type="molecule type" value="Genomic_DNA"/>
</dbReference>
<dbReference type="FunFam" id="3.40.350.10:FF:000001">
    <property type="entry name" value="Putative xaa-Pro aminopeptidase 1"/>
    <property type="match status" value="1"/>
</dbReference>
<dbReference type="Pfam" id="PF16189">
    <property type="entry name" value="Creatinase_N_2"/>
    <property type="match status" value="1"/>
</dbReference>
<dbReference type="EMBL" id="JARKIK010000005">
    <property type="protein sequence ID" value="KAK8751819.1"/>
    <property type="molecule type" value="Genomic_DNA"/>
</dbReference>
<evidence type="ECO:0000259" key="7">
    <source>
        <dbReference type="Pfam" id="PF00557"/>
    </source>
</evidence>
<dbReference type="InterPro" id="IPR001131">
    <property type="entry name" value="Peptidase_M24B_aminopep-P_CS"/>
</dbReference>
<dbReference type="GO" id="GO:0005737">
    <property type="term" value="C:cytoplasm"/>
    <property type="evidence" value="ECO:0007669"/>
    <property type="project" value="UniProtKB-ARBA"/>
</dbReference>
<reference evidence="10" key="2">
    <citation type="submission" date="2024-01" db="EMBL/GenBank/DDBJ databases">
        <authorList>
            <person name="He J."/>
            <person name="Wang M."/>
            <person name="Zheng J."/>
            <person name="Liu Z."/>
        </authorList>
    </citation>
    <scope>NUCLEOTIDE SEQUENCE</scope>
    <source>
        <strain evidence="10">ZL_2023a</strain>
        <tissue evidence="10">Muscle</tissue>
    </source>
</reference>
<evidence type="ECO:0000256" key="4">
    <source>
        <dbReference type="ARBA" id="ARBA00022801"/>
    </source>
</evidence>
<dbReference type="Pfam" id="PF01321">
    <property type="entry name" value="Creatinase_N"/>
    <property type="match status" value="1"/>
</dbReference>
<proteinExistence type="inferred from homology"/>
<dbReference type="AlphaFoldDB" id="A0AAW0YJ97"/>
<dbReference type="PANTHER" id="PTHR43763:SF20">
    <property type="entry name" value="XAA-PRO AMINOPEPTIDASE APEPP"/>
    <property type="match status" value="1"/>
</dbReference>
<dbReference type="SUPFAM" id="SSF53092">
    <property type="entry name" value="Creatinase/prolidase N-terminal domain"/>
    <property type="match status" value="1"/>
</dbReference>
<keyword evidence="3 6" id="KW-0479">Metal-binding</keyword>
<evidence type="ECO:0000256" key="5">
    <source>
        <dbReference type="ARBA" id="ARBA00023211"/>
    </source>
</evidence>
<sequence length="612" mass="68963">MAPKITTHLLKQLRHLMKNTAYVPKTLHAYIIPSGDAHQSEYIAPCDQRRSFISGFTGSAGTAIVTDTDAALWTDGRYYLQASQEMDENWTLMKQGLPKTPSEAKWLNKTLDVGSVVGVDPYLLESECWRDFARELQGGGHTIIPVPDNLIDLMWDDRPPRPAKPVVPLEIKYTGQSLTEKVKQLREDLVEENASMIIITALDEVAYLYNLRGSDIEYNPVFFSYASVTQNEAFIFINESQLTSAAREALQTEEIKVIIKSYDDVPKFIDDQLLKQSGKVWISNHASQAVTQMVPEDKRLSKVSPVALRKAIKNTVEIKGMELCHIRDGAALCRYFTWLEKEAVKGTQTEISGADQLQKYRSELEYFAGLSFSTISSVGPNAAVIHYTPSPETDRHITTDELYLCDSGGQYKDGTTDVTRTVHFGTPSKFMQECFTRVLKGVISMATCIFPTKIKGNCLDTLARKSLWDVGLDYGHGTGHGIGMYLNVHEGPMGVSWRSYPDDPGLQEGMFLSDEPGYYEDGKFGIRIENIVRIIEAQTPHNHRDRGFLTFKTVTLVPIQTKLIDPSMMTENEIQWLNSYHAECREKVGEYLLQQGHKDAYDWLVRETEPIG</sequence>
<dbReference type="CDD" id="cd01085">
    <property type="entry name" value="APP"/>
    <property type="match status" value="1"/>
</dbReference>
<evidence type="ECO:0008006" key="12">
    <source>
        <dbReference type="Google" id="ProtNLM"/>
    </source>
</evidence>
<keyword evidence="11" id="KW-1185">Reference proteome</keyword>
<protein>
    <recommendedName>
        <fullName evidence="12">Xaa-Pro aminopeptidase 1</fullName>
    </recommendedName>
</protein>
<evidence type="ECO:0000256" key="1">
    <source>
        <dbReference type="ARBA" id="ARBA00001936"/>
    </source>
</evidence>
<feature type="domain" description="Peptidase M24 C-terminal" evidence="9">
    <location>
        <begin position="547"/>
        <end position="611"/>
    </location>
</feature>
<name>A0AAW0YJ97_CHEQU</name>
<feature type="domain" description="Peptidase M24" evidence="7">
    <location>
        <begin position="321"/>
        <end position="534"/>
    </location>
</feature>
<evidence type="ECO:0000313" key="10">
    <source>
        <dbReference type="EMBL" id="KAK8751819.1"/>
    </source>
</evidence>
<dbReference type="Gene3D" id="3.40.350.10">
    <property type="entry name" value="Creatinase/prolidase N-terminal domain"/>
    <property type="match status" value="2"/>
</dbReference>
<feature type="domain" description="Creatinase N-terminal" evidence="8">
    <location>
        <begin position="26"/>
        <end position="136"/>
    </location>
</feature>
<dbReference type="Gene3D" id="3.90.230.10">
    <property type="entry name" value="Creatinase/methionine aminopeptidase superfamily"/>
    <property type="match status" value="1"/>
</dbReference>
<dbReference type="PROSITE" id="PS00491">
    <property type="entry name" value="PROLINE_PEPTIDASE"/>
    <property type="match status" value="1"/>
</dbReference>
<dbReference type="InterPro" id="IPR033740">
    <property type="entry name" value="Pept_M24B"/>
</dbReference>